<protein>
    <submittedName>
        <fullName evidence="1">Uncharacterized protein</fullName>
    </submittedName>
</protein>
<comment type="caution">
    <text evidence="1">The sequence shown here is derived from an EMBL/GenBank/DDBJ whole genome shotgun (WGS) entry which is preliminary data.</text>
</comment>
<sequence>MLFREADRLTVSGLLSQPMTTAILNSTGRENRVVSKSR</sequence>
<dbReference type="Proteomes" id="UP000214646">
    <property type="component" value="Unassembled WGS sequence"/>
</dbReference>
<evidence type="ECO:0000313" key="1">
    <source>
        <dbReference type="EMBL" id="OWK40506.1"/>
    </source>
</evidence>
<accession>A0A225DSB8</accession>
<evidence type="ECO:0000313" key="2">
    <source>
        <dbReference type="Proteomes" id="UP000214646"/>
    </source>
</evidence>
<gene>
    <name evidence="1" type="ORF">FRUB_05425</name>
</gene>
<reference evidence="2" key="1">
    <citation type="submission" date="2017-06" db="EMBL/GenBank/DDBJ databases">
        <title>Genome analysis of Fimbriiglobus ruber SP5, the first member of the order Planctomycetales with confirmed chitinolytic capability.</title>
        <authorList>
            <person name="Ravin N.V."/>
            <person name="Rakitin A.L."/>
            <person name="Ivanova A.A."/>
            <person name="Beletsky A.V."/>
            <person name="Kulichevskaya I.S."/>
            <person name="Mardanov A.V."/>
            <person name="Dedysh S.N."/>
        </authorList>
    </citation>
    <scope>NUCLEOTIDE SEQUENCE [LARGE SCALE GENOMIC DNA]</scope>
    <source>
        <strain evidence="2">SP5</strain>
    </source>
</reference>
<name>A0A225DSB8_9BACT</name>
<dbReference type="EMBL" id="NIDE01000008">
    <property type="protein sequence ID" value="OWK40506.1"/>
    <property type="molecule type" value="Genomic_DNA"/>
</dbReference>
<proteinExistence type="predicted"/>
<dbReference type="AlphaFoldDB" id="A0A225DSB8"/>
<keyword evidence="2" id="KW-1185">Reference proteome</keyword>
<organism evidence="1 2">
    <name type="scientific">Fimbriiglobus ruber</name>
    <dbReference type="NCBI Taxonomy" id="1908690"/>
    <lineage>
        <taxon>Bacteria</taxon>
        <taxon>Pseudomonadati</taxon>
        <taxon>Planctomycetota</taxon>
        <taxon>Planctomycetia</taxon>
        <taxon>Gemmatales</taxon>
        <taxon>Gemmataceae</taxon>
        <taxon>Fimbriiglobus</taxon>
    </lineage>
</organism>